<evidence type="ECO:0000313" key="1">
    <source>
        <dbReference type="EMBL" id="TWA74138.1"/>
    </source>
</evidence>
<accession>A0A560BNE2</accession>
<protein>
    <submittedName>
        <fullName evidence="1">RNase H superfamily protein</fullName>
    </submittedName>
</protein>
<dbReference type="SUPFAM" id="SSF53098">
    <property type="entry name" value="Ribonuclease H-like"/>
    <property type="match status" value="1"/>
</dbReference>
<gene>
    <name evidence="1" type="ORF">FBZ82_101153</name>
</gene>
<dbReference type="EMBL" id="VITF01000001">
    <property type="protein sequence ID" value="TWA74138.1"/>
    <property type="molecule type" value="Genomic_DNA"/>
</dbReference>
<dbReference type="Proteomes" id="UP000316083">
    <property type="component" value="Unassembled WGS sequence"/>
</dbReference>
<dbReference type="Gene3D" id="3.30.420.10">
    <property type="entry name" value="Ribonuclease H-like superfamily/Ribonuclease H"/>
    <property type="match status" value="1"/>
</dbReference>
<comment type="caution">
    <text evidence="1">The sequence shown here is derived from an EMBL/GenBank/DDBJ whole genome shotgun (WGS) entry which is preliminary data.</text>
</comment>
<dbReference type="GO" id="GO:0003676">
    <property type="term" value="F:nucleic acid binding"/>
    <property type="evidence" value="ECO:0007669"/>
    <property type="project" value="InterPro"/>
</dbReference>
<dbReference type="AlphaFoldDB" id="A0A560BNE2"/>
<proteinExistence type="predicted"/>
<reference evidence="1 2" key="1">
    <citation type="submission" date="2019-06" db="EMBL/GenBank/DDBJ databases">
        <title>Genomic Encyclopedia of Type Strains, Phase IV (KMG-V): Genome sequencing to study the core and pangenomes of soil and plant-associated prokaryotes.</title>
        <authorList>
            <person name="Whitman W."/>
        </authorList>
    </citation>
    <scope>NUCLEOTIDE SEQUENCE [LARGE SCALE GENOMIC DNA]</scope>
    <source>
        <strain evidence="1 2">BR 11796</strain>
    </source>
</reference>
<evidence type="ECO:0000313" key="2">
    <source>
        <dbReference type="Proteomes" id="UP000316083"/>
    </source>
</evidence>
<dbReference type="RefSeq" id="WP_211105025.1">
    <property type="nucleotide sequence ID" value="NZ_VITF01000001.1"/>
</dbReference>
<dbReference type="InterPro" id="IPR012337">
    <property type="entry name" value="RNaseH-like_sf"/>
</dbReference>
<name>A0A560BNE2_AZOBR</name>
<organism evidence="1 2">
    <name type="scientific">Azospirillum brasilense</name>
    <dbReference type="NCBI Taxonomy" id="192"/>
    <lineage>
        <taxon>Bacteria</taxon>
        <taxon>Pseudomonadati</taxon>
        <taxon>Pseudomonadota</taxon>
        <taxon>Alphaproteobacteria</taxon>
        <taxon>Rhodospirillales</taxon>
        <taxon>Azospirillaceae</taxon>
        <taxon>Azospirillum</taxon>
    </lineage>
</organism>
<sequence length="162" mass="17176">MTVFTDASFCHKTKAAGFAVWIKTDACTLRHAGAFKIDINEAWEAETAALANGICAALGKLDMKAGGLVVAASDCLRAIDIIEGRGGQPGKAMRKVRDHVRGELKARGVELRLKHVKAHKGKSAGPRHAVNEWCDGAAKVVMRERRAANSNVRTGSSDAGVA</sequence>
<dbReference type="InterPro" id="IPR036397">
    <property type="entry name" value="RNaseH_sf"/>
</dbReference>